<feature type="non-terminal residue" evidence="2">
    <location>
        <position position="1"/>
    </location>
</feature>
<comment type="caution">
    <text evidence="2">The sequence shown here is derived from an EMBL/GenBank/DDBJ whole genome shotgun (WGS) entry which is preliminary data.</text>
</comment>
<proteinExistence type="predicted"/>
<organism evidence="2 3">
    <name type="scientific">Trifolium medium</name>
    <dbReference type="NCBI Taxonomy" id="97028"/>
    <lineage>
        <taxon>Eukaryota</taxon>
        <taxon>Viridiplantae</taxon>
        <taxon>Streptophyta</taxon>
        <taxon>Embryophyta</taxon>
        <taxon>Tracheophyta</taxon>
        <taxon>Spermatophyta</taxon>
        <taxon>Magnoliopsida</taxon>
        <taxon>eudicotyledons</taxon>
        <taxon>Gunneridae</taxon>
        <taxon>Pentapetalae</taxon>
        <taxon>rosids</taxon>
        <taxon>fabids</taxon>
        <taxon>Fabales</taxon>
        <taxon>Fabaceae</taxon>
        <taxon>Papilionoideae</taxon>
        <taxon>50 kb inversion clade</taxon>
        <taxon>NPAAA clade</taxon>
        <taxon>Hologalegina</taxon>
        <taxon>IRL clade</taxon>
        <taxon>Trifolieae</taxon>
        <taxon>Trifolium</taxon>
    </lineage>
</organism>
<sequence>QPSSSQTAPAATSSAAPSLWDPMFNPNGIHREGVKYGGGCVPFCRCFY</sequence>
<reference evidence="2 3" key="1">
    <citation type="journal article" date="2018" name="Front. Plant Sci.">
        <title>Red Clover (Trifolium pratense) and Zigzag Clover (T. medium) - A Picture of Genomic Similarities and Differences.</title>
        <authorList>
            <person name="Dluhosova J."/>
            <person name="Istvanek J."/>
            <person name="Nedelnik J."/>
            <person name="Repkova J."/>
        </authorList>
    </citation>
    <scope>NUCLEOTIDE SEQUENCE [LARGE SCALE GENOMIC DNA]</scope>
    <source>
        <strain evidence="3">cv. 10/8</strain>
        <tissue evidence="2">Leaf</tissue>
    </source>
</reference>
<feature type="region of interest" description="Disordered" evidence="1">
    <location>
        <begin position="1"/>
        <end position="21"/>
    </location>
</feature>
<keyword evidence="3" id="KW-1185">Reference proteome</keyword>
<dbReference type="AlphaFoldDB" id="A0A392V0D8"/>
<name>A0A392V0D8_9FABA</name>
<evidence type="ECO:0000256" key="1">
    <source>
        <dbReference type="SAM" id="MobiDB-lite"/>
    </source>
</evidence>
<evidence type="ECO:0000313" key="2">
    <source>
        <dbReference type="EMBL" id="MCI80435.1"/>
    </source>
</evidence>
<feature type="compositionally biased region" description="Low complexity" evidence="1">
    <location>
        <begin position="1"/>
        <end position="18"/>
    </location>
</feature>
<accession>A0A392V0D8</accession>
<evidence type="ECO:0000313" key="3">
    <source>
        <dbReference type="Proteomes" id="UP000265520"/>
    </source>
</evidence>
<dbReference type="Proteomes" id="UP000265520">
    <property type="component" value="Unassembled WGS sequence"/>
</dbReference>
<protein>
    <submittedName>
        <fullName evidence="2">Uncharacterized protein</fullName>
    </submittedName>
</protein>
<dbReference type="EMBL" id="LXQA010995607">
    <property type="protein sequence ID" value="MCI80435.1"/>
    <property type="molecule type" value="Genomic_DNA"/>
</dbReference>